<keyword evidence="2 7" id="KW-0813">Transport</keyword>
<keyword evidence="5 7" id="KW-1133">Transmembrane helix</keyword>
<gene>
    <name evidence="9" type="ORF">HZI73_20395</name>
</gene>
<feature type="transmembrane region" description="Helical" evidence="7">
    <location>
        <begin position="73"/>
        <end position="93"/>
    </location>
</feature>
<dbReference type="InterPro" id="IPR035906">
    <property type="entry name" value="MetI-like_sf"/>
</dbReference>
<dbReference type="SUPFAM" id="SSF161098">
    <property type="entry name" value="MetI-like"/>
    <property type="match status" value="1"/>
</dbReference>
<feature type="domain" description="ABC transmembrane type-1" evidence="8">
    <location>
        <begin position="66"/>
        <end position="250"/>
    </location>
</feature>
<organism evidence="9 10">
    <name type="scientific">Vallitalea pronyensis</name>
    <dbReference type="NCBI Taxonomy" id="1348613"/>
    <lineage>
        <taxon>Bacteria</taxon>
        <taxon>Bacillati</taxon>
        <taxon>Bacillota</taxon>
        <taxon>Clostridia</taxon>
        <taxon>Lachnospirales</taxon>
        <taxon>Vallitaleaceae</taxon>
        <taxon>Vallitalea</taxon>
    </lineage>
</organism>
<proteinExistence type="inferred from homology"/>
<keyword evidence="6 7" id="KW-0472">Membrane</keyword>
<dbReference type="FunFam" id="1.10.3720.10:FF:000003">
    <property type="entry name" value="Aliphatic sulfonate ABC transporter permease"/>
    <property type="match status" value="1"/>
</dbReference>
<protein>
    <submittedName>
        <fullName evidence="9">ABC transporter permease</fullName>
    </submittedName>
</protein>
<evidence type="ECO:0000313" key="9">
    <source>
        <dbReference type="EMBL" id="QUI24517.1"/>
    </source>
</evidence>
<keyword evidence="10" id="KW-1185">Reference proteome</keyword>
<dbReference type="KEGG" id="vpy:HZI73_20395"/>
<dbReference type="RefSeq" id="WP_212695208.1">
    <property type="nucleotide sequence ID" value="NZ_CP058649.1"/>
</dbReference>
<name>A0A8J8MN73_9FIRM</name>
<evidence type="ECO:0000256" key="6">
    <source>
        <dbReference type="ARBA" id="ARBA00023136"/>
    </source>
</evidence>
<evidence type="ECO:0000259" key="8">
    <source>
        <dbReference type="PROSITE" id="PS50928"/>
    </source>
</evidence>
<evidence type="ECO:0000256" key="3">
    <source>
        <dbReference type="ARBA" id="ARBA00022475"/>
    </source>
</evidence>
<feature type="transmembrane region" description="Helical" evidence="7">
    <location>
        <begin position="105"/>
        <end position="126"/>
    </location>
</feature>
<comment type="subcellular location">
    <subcellularLocation>
        <location evidence="1 7">Cell membrane</location>
        <topology evidence="1 7">Multi-pass membrane protein</topology>
    </subcellularLocation>
</comment>
<dbReference type="CDD" id="cd06261">
    <property type="entry name" value="TM_PBP2"/>
    <property type="match status" value="1"/>
</dbReference>
<evidence type="ECO:0000256" key="4">
    <source>
        <dbReference type="ARBA" id="ARBA00022692"/>
    </source>
</evidence>
<dbReference type="Pfam" id="PF00528">
    <property type="entry name" value="BPD_transp_1"/>
    <property type="match status" value="1"/>
</dbReference>
<evidence type="ECO:0000256" key="5">
    <source>
        <dbReference type="ARBA" id="ARBA00022989"/>
    </source>
</evidence>
<dbReference type="Gene3D" id="1.10.3720.10">
    <property type="entry name" value="MetI-like"/>
    <property type="match status" value="1"/>
</dbReference>
<evidence type="ECO:0000256" key="7">
    <source>
        <dbReference type="RuleBase" id="RU363032"/>
    </source>
</evidence>
<evidence type="ECO:0000313" key="10">
    <source>
        <dbReference type="Proteomes" id="UP000683246"/>
    </source>
</evidence>
<dbReference type="AlphaFoldDB" id="A0A8J8MN73"/>
<sequence length="261" mass="28903">MKSRQKKTIAVLTKIMPYLSISLLVLLWFSASSVNAELVPSPVMVFERLALLFNKPIMKLNLFGHIWASLQRVLLAMLFATVIGVTLGVMIGWNKKLRLTVGTLFELIRPIPPIAWLPIVIMWYGIGEFPKVLIVFIGALMPIVINTYTGIKMVDPNILDMGRVFNAKNRQLLFEIAIPSAVPVIFAGIKNAMGVGWMVVLAAEMIGAKAGVGFLITRGMEYYDVALILVGMLSIGIIGALLSVATDYVERWVCPWNQKLD</sequence>
<feature type="transmembrane region" description="Helical" evidence="7">
    <location>
        <begin position="172"/>
        <end position="189"/>
    </location>
</feature>
<feature type="transmembrane region" description="Helical" evidence="7">
    <location>
        <begin position="195"/>
        <end position="216"/>
    </location>
</feature>
<dbReference type="EMBL" id="CP058649">
    <property type="protein sequence ID" value="QUI24517.1"/>
    <property type="molecule type" value="Genomic_DNA"/>
</dbReference>
<feature type="transmembrane region" description="Helical" evidence="7">
    <location>
        <begin position="132"/>
        <end position="151"/>
    </location>
</feature>
<dbReference type="Proteomes" id="UP000683246">
    <property type="component" value="Chromosome"/>
</dbReference>
<dbReference type="GO" id="GO:0005886">
    <property type="term" value="C:plasma membrane"/>
    <property type="evidence" value="ECO:0007669"/>
    <property type="project" value="UniProtKB-SubCell"/>
</dbReference>
<dbReference type="InterPro" id="IPR000515">
    <property type="entry name" value="MetI-like"/>
</dbReference>
<evidence type="ECO:0000256" key="1">
    <source>
        <dbReference type="ARBA" id="ARBA00004651"/>
    </source>
</evidence>
<keyword evidence="3" id="KW-1003">Cell membrane</keyword>
<dbReference type="PANTHER" id="PTHR30151:SF23">
    <property type="entry name" value="GLYCINE BETAINE_CARNITINE_CHOLINE TRANSPORT SYSTEM PERMEASE PROTEIN OPUCD"/>
    <property type="match status" value="1"/>
</dbReference>
<reference evidence="9" key="1">
    <citation type="submission" date="2020-07" db="EMBL/GenBank/DDBJ databases">
        <title>Vallitalea pronyensis genome.</title>
        <authorList>
            <person name="Postec A."/>
        </authorList>
    </citation>
    <scope>NUCLEOTIDE SEQUENCE</scope>
    <source>
        <strain evidence="9">FatNI3</strain>
    </source>
</reference>
<dbReference type="GO" id="GO:0042918">
    <property type="term" value="P:alkanesulfonate transmembrane transport"/>
    <property type="evidence" value="ECO:0007669"/>
    <property type="project" value="UniProtKB-ARBA"/>
</dbReference>
<feature type="transmembrane region" description="Helical" evidence="7">
    <location>
        <begin position="223"/>
        <end position="245"/>
    </location>
</feature>
<evidence type="ECO:0000256" key="2">
    <source>
        <dbReference type="ARBA" id="ARBA00022448"/>
    </source>
</evidence>
<keyword evidence="4 7" id="KW-0812">Transmembrane</keyword>
<dbReference type="PANTHER" id="PTHR30151">
    <property type="entry name" value="ALKANE SULFONATE ABC TRANSPORTER-RELATED, MEMBRANE SUBUNIT"/>
    <property type="match status" value="1"/>
</dbReference>
<comment type="similarity">
    <text evidence="7">Belongs to the binding-protein-dependent transport system permease family.</text>
</comment>
<dbReference type="PROSITE" id="PS50928">
    <property type="entry name" value="ABC_TM1"/>
    <property type="match status" value="1"/>
</dbReference>
<accession>A0A8J8MN73</accession>